<evidence type="ECO:0000313" key="3">
    <source>
        <dbReference type="EMBL" id="MFC3050595.1"/>
    </source>
</evidence>
<sequence length="228" mass="24248">MQKFHSYYRGARTLAAICLMCALTAPALFADETSITRDLPAFTTIVIEGALDLKLTAGKDQHVVVKTESDYHEHVSTTVTGNTLTIDTDHGRKNTFWGNEDVTITIELPNLEKLDVKGAVDGTLSNLDADDFMLDVKGAADVKLKGTCNTFKMEIKGAGDIEATDFKCKSVAIKVRGAGDASVFASEAVDAEVSGVGAVDIYGSPADVRKKVSGIGSIDLKGEGKDNE</sequence>
<dbReference type="EMBL" id="JBHRSL010000001">
    <property type="protein sequence ID" value="MFC3050595.1"/>
    <property type="molecule type" value="Genomic_DNA"/>
</dbReference>
<dbReference type="RefSeq" id="WP_194214969.1">
    <property type="nucleotide sequence ID" value="NZ_CP061205.1"/>
</dbReference>
<protein>
    <submittedName>
        <fullName evidence="3">Head GIN domain-containing protein</fullName>
    </submittedName>
</protein>
<evidence type="ECO:0000259" key="2">
    <source>
        <dbReference type="Pfam" id="PF10988"/>
    </source>
</evidence>
<feature type="chain" id="PRO_5045769712" evidence="1">
    <location>
        <begin position="31"/>
        <end position="228"/>
    </location>
</feature>
<evidence type="ECO:0000313" key="4">
    <source>
        <dbReference type="Proteomes" id="UP001595444"/>
    </source>
</evidence>
<dbReference type="Proteomes" id="UP001595444">
    <property type="component" value="Unassembled WGS sequence"/>
</dbReference>
<dbReference type="Gene3D" id="2.160.20.120">
    <property type="match status" value="2"/>
</dbReference>
<evidence type="ECO:0000256" key="1">
    <source>
        <dbReference type="SAM" id="SignalP"/>
    </source>
</evidence>
<dbReference type="PANTHER" id="PTHR39200">
    <property type="entry name" value="HYPOTHETICAL EXPORTED PROTEIN"/>
    <property type="match status" value="1"/>
</dbReference>
<keyword evidence="1" id="KW-0732">Signal</keyword>
<accession>A0ABV7D1J0</accession>
<comment type="caution">
    <text evidence="3">The sequence shown here is derived from an EMBL/GenBank/DDBJ whole genome shotgun (WGS) entry which is preliminary data.</text>
</comment>
<keyword evidence="4" id="KW-1185">Reference proteome</keyword>
<organism evidence="3 4">
    <name type="scientific">Kordiimonas pumila</name>
    <dbReference type="NCBI Taxonomy" id="2161677"/>
    <lineage>
        <taxon>Bacteria</taxon>
        <taxon>Pseudomonadati</taxon>
        <taxon>Pseudomonadota</taxon>
        <taxon>Alphaproteobacteria</taxon>
        <taxon>Kordiimonadales</taxon>
        <taxon>Kordiimonadaceae</taxon>
        <taxon>Kordiimonas</taxon>
    </lineage>
</organism>
<proteinExistence type="predicted"/>
<gene>
    <name evidence="3" type="ORF">ACFOKA_01620</name>
</gene>
<dbReference type="InterPro" id="IPR021255">
    <property type="entry name" value="DUF2807"/>
</dbReference>
<name>A0ABV7D1J0_9PROT</name>
<dbReference type="PANTHER" id="PTHR39200:SF1">
    <property type="entry name" value="AUTO-TRANSPORTER ADHESIN HEAD GIN DOMAIN-CONTAINING PROTEIN-RELATED"/>
    <property type="match status" value="1"/>
</dbReference>
<dbReference type="Pfam" id="PF10988">
    <property type="entry name" value="DUF2807"/>
    <property type="match status" value="1"/>
</dbReference>
<feature type="domain" description="Putative auto-transporter adhesin head GIN" evidence="2">
    <location>
        <begin position="41"/>
        <end position="205"/>
    </location>
</feature>
<reference evidence="4" key="1">
    <citation type="journal article" date="2019" name="Int. J. Syst. Evol. Microbiol.">
        <title>The Global Catalogue of Microorganisms (GCM) 10K type strain sequencing project: providing services to taxonomists for standard genome sequencing and annotation.</title>
        <authorList>
            <consortium name="The Broad Institute Genomics Platform"/>
            <consortium name="The Broad Institute Genome Sequencing Center for Infectious Disease"/>
            <person name="Wu L."/>
            <person name="Ma J."/>
        </authorList>
    </citation>
    <scope>NUCLEOTIDE SEQUENCE [LARGE SCALE GENOMIC DNA]</scope>
    <source>
        <strain evidence="4">KCTC 62164</strain>
    </source>
</reference>
<feature type="signal peptide" evidence="1">
    <location>
        <begin position="1"/>
        <end position="30"/>
    </location>
</feature>